<accession>A0A0F9APM0</accession>
<comment type="caution">
    <text evidence="1">The sequence shown here is derived from an EMBL/GenBank/DDBJ whole genome shotgun (WGS) entry which is preliminary data.</text>
</comment>
<dbReference type="AlphaFoldDB" id="A0A0F9APM0"/>
<evidence type="ECO:0008006" key="2">
    <source>
        <dbReference type="Google" id="ProtNLM"/>
    </source>
</evidence>
<dbReference type="Gene3D" id="2.60.120.260">
    <property type="entry name" value="Galactose-binding domain-like"/>
    <property type="match status" value="1"/>
</dbReference>
<name>A0A0F9APM0_9ZZZZ</name>
<proteinExistence type="predicted"/>
<reference evidence="1" key="1">
    <citation type="journal article" date="2015" name="Nature">
        <title>Complex archaea that bridge the gap between prokaryotes and eukaryotes.</title>
        <authorList>
            <person name="Spang A."/>
            <person name="Saw J.H."/>
            <person name="Jorgensen S.L."/>
            <person name="Zaremba-Niedzwiedzka K."/>
            <person name="Martijn J."/>
            <person name="Lind A.E."/>
            <person name="van Eijk R."/>
            <person name="Schleper C."/>
            <person name="Guy L."/>
            <person name="Ettema T.J."/>
        </authorList>
    </citation>
    <scope>NUCLEOTIDE SEQUENCE</scope>
</reference>
<evidence type="ECO:0000313" key="1">
    <source>
        <dbReference type="EMBL" id="KKL11549.1"/>
    </source>
</evidence>
<feature type="non-terminal residue" evidence="1">
    <location>
        <position position="351"/>
    </location>
</feature>
<dbReference type="EMBL" id="LAZR01041607">
    <property type="protein sequence ID" value="KKL11549.1"/>
    <property type="molecule type" value="Genomic_DNA"/>
</dbReference>
<protein>
    <recommendedName>
        <fullName evidence="2">CBM-cenC domain-containing protein</fullName>
    </recommendedName>
</protein>
<sequence length="351" mass="37295">MGIRNQQKISSLGIVPGIRLALNPFAQQVGSARILRNFVPERGRLARKGFSPDFTSRNLFSNTGFDSWSGSTLEGWTDGGQSGGSEETSLVVSGSAYKITGDGAPSSKGGKSQEANVIIEANTLYDVSIRAQRTSGLSTGKLNIELNGTSVDTSGLIVDASTLTTSYAEYTDELTDGGLSTIPSNLKMRIFTTGGLENGESIIIDDLKITKRVTTWHTINFRYTRSNAPENEEIIFRSDGTDNQLVLDTSGKVGIGTASPDSKLKVVETDDTAVNITFDGTGSDLDIGLRVNIDNANTDVVLFLTADDGAIASGSDFIRVEDGGVERFIVDGEGQVSIGRDILANYALIVS</sequence>
<organism evidence="1">
    <name type="scientific">marine sediment metagenome</name>
    <dbReference type="NCBI Taxonomy" id="412755"/>
    <lineage>
        <taxon>unclassified sequences</taxon>
        <taxon>metagenomes</taxon>
        <taxon>ecological metagenomes</taxon>
    </lineage>
</organism>
<gene>
    <name evidence="1" type="ORF">LCGC14_2544720</name>
</gene>